<keyword evidence="2" id="KW-1185">Reference proteome</keyword>
<evidence type="ECO:0000313" key="2">
    <source>
        <dbReference type="Proteomes" id="UP001148662"/>
    </source>
</evidence>
<sequence length="352" mass="39707">MSSIPKAAIFSLYRSYRRQINLLPSEYLRQFFRIKVADDVRSILSVSSHDDELQRTKFKRVRKDYRKLVAAHTGDHQAYAHVLDVAYGRKGKLKWEIMEARTPLLSDPTAPIPDPIIPAVEKSRPPVYSPELSALLTSGLSRDKPLSAAALKNPPLLPERADHKSEEARLLGPLSLRREVNIRWRFFKSEWRKVYPPLQVAVTEATASTPKDAELELRTDKDTLANAEIRGFGLQGTGAMEDLISAAGSAVSFRPRTRRERAPQAGADTNDANVRPLLPRFIRRRFRQLLARTPVLTYTRRGKSTHEGKRGDYGVVVAPNALSDATRRYGTRIPEPHDSYLAWVGQPLSKRG</sequence>
<protein>
    <submittedName>
        <fullName evidence="1">Uncharacterized protein</fullName>
    </submittedName>
</protein>
<organism evidence="1 2">
    <name type="scientific">Phlebia brevispora</name>
    <dbReference type="NCBI Taxonomy" id="194682"/>
    <lineage>
        <taxon>Eukaryota</taxon>
        <taxon>Fungi</taxon>
        <taxon>Dikarya</taxon>
        <taxon>Basidiomycota</taxon>
        <taxon>Agaricomycotina</taxon>
        <taxon>Agaricomycetes</taxon>
        <taxon>Polyporales</taxon>
        <taxon>Meruliaceae</taxon>
        <taxon>Phlebia</taxon>
    </lineage>
</organism>
<gene>
    <name evidence="1" type="ORF">NM688_g3001</name>
</gene>
<dbReference type="Proteomes" id="UP001148662">
    <property type="component" value="Unassembled WGS sequence"/>
</dbReference>
<proteinExistence type="predicted"/>
<dbReference type="EMBL" id="JANHOG010000410">
    <property type="protein sequence ID" value="KAJ3554643.1"/>
    <property type="molecule type" value="Genomic_DNA"/>
</dbReference>
<evidence type="ECO:0000313" key="1">
    <source>
        <dbReference type="EMBL" id="KAJ3554643.1"/>
    </source>
</evidence>
<reference evidence="1" key="1">
    <citation type="submission" date="2022-07" db="EMBL/GenBank/DDBJ databases">
        <title>Genome Sequence of Phlebia brevispora.</title>
        <authorList>
            <person name="Buettner E."/>
        </authorList>
    </citation>
    <scope>NUCLEOTIDE SEQUENCE</scope>
    <source>
        <strain evidence="1">MPL23</strain>
    </source>
</reference>
<accession>A0ACC1T6W6</accession>
<comment type="caution">
    <text evidence="1">The sequence shown here is derived from an EMBL/GenBank/DDBJ whole genome shotgun (WGS) entry which is preliminary data.</text>
</comment>
<name>A0ACC1T6W6_9APHY</name>